<protein>
    <submittedName>
        <fullName evidence="1">Uncharacterized protein</fullName>
    </submittedName>
</protein>
<sequence length="61" mass="6811">MAEFPFASTYEGSAIEEYDVHVERKNYSAMPLDGEQNNAAGFYTSNRMLDGPEDGFIVKIS</sequence>
<name>A0ABW2WMG4_9ACTN</name>
<comment type="caution">
    <text evidence="1">The sequence shown here is derived from an EMBL/GenBank/DDBJ whole genome shotgun (WGS) entry which is preliminary data.</text>
</comment>
<keyword evidence="2" id="KW-1185">Reference proteome</keyword>
<accession>A0ABW2WMG4</accession>
<gene>
    <name evidence="1" type="ORF">ACFQ2K_00760</name>
</gene>
<proteinExistence type="predicted"/>
<evidence type="ECO:0000313" key="1">
    <source>
        <dbReference type="EMBL" id="MFD0621556.1"/>
    </source>
</evidence>
<dbReference type="Proteomes" id="UP001596915">
    <property type="component" value="Unassembled WGS sequence"/>
</dbReference>
<reference evidence="2" key="1">
    <citation type="journal article" date="2019" name="Int. J. Syst. Evol. Microbiol.">
        <title>The Global Catalogue of Microorganisms (GCM) 10K type strain sequencing project: providing services to taxonomists for standard genome sequencing and annotation.</title>
        <authorList>
            <consortium name="The Broad Institute Genomics Platform"/>
            <consortium name="The Broad Institute Genome Sequencing Center for Infectious Disease"/>
            <person name="Wu L."/>
            <person name="Ma J."/>
        </authorList>
    </citation>
    <scope>NUCLEOTIDE SEQUENCE [LARGE SCALE GENOMIC DNA]</scope>
    <source>
        <strain evidence="2">JCM 12607</strain>
    </source>
</reference>
<dbReference type="EMBL" id="JBHTGL010000001">
    <property type="protein sequence ID" value="MFD0621556.1"/>
    <property type="molecule type" value="Genomic_DNA"/>
</dbReference>
<organism evidence="1 2">
    <name type="scientific">Streptomyces sanglieri</name>
    <dbReference type="NCBI Taxonomy" id="193460"/>
    <lineage>
        <taxon>Bacteria</taxon>
        <taxon>Bacillati</taxon>
        <taxon>Actinomycetota</taxon>
        <taxon>Actinomycetes</taxon>
        <taxon>Kitasatosporales</taxon>
        <taxon>Streptomycetaceae</taxon>
        <taxon>Streptomyces</taxon>
    </lineage>
</organism>
<evidence type="ECO:0000313" key="2">
    <source>
        <dbReference type="Proteomes" id="UP001596915"/>
    </source>
</evidence>